<gene>
    <name evidence="1" type="ORF">GTK63_00175</name>
</gene>
<dbReference type="RefSeq" id="WP_131501707.1">
    <property type="nucleotide sequence ID" value="NZ_CBCRTX010000002.1"/>
</dbReference>
<protein>
    <submittedName>
        <fullName evidence="1">Uncharacterized protein</fullName>
    </submittedName>
</protein>
<dbReference type="AlphaFoldDB" id="A0A7X4HN21"/>
<evidence type="ECO:0000313" key="2">
    <source>
        <dbReference type="Proteomes" id="UP000460132"/>
    </source>
</evidence>
<dbReference type="Proteomes" id="UP000460132">
    <property type="component" value="Unassembled WGS sequence"/>
</dbReference>
<sequence length="152" mass="17800">MDREKYIKYLAYQLINKLFWIIALLAIVCILTINVMWIHNIFLGLFSIAEVILVYVSQYFIRAIQHNQNINILGYKSNKISSQEYNVTVLNFKVIEFFVVLNIGLWMIIVVMSQHYLKLSSVIIINVSFMALASVFVILSFIVVLIYYSIKY</sequence>
<accession>A0A7X4HN21</accession>
<reference evidence="1 2" key="1">
    <citation type="submission" date="2020-01" db="EMBL/GenBank/DDBJ databases">
        <title>Vaginal microbiome of pregnant Indian women: Insights into the genome of dominants Lactobacillus species.</title>
        <authorList>
            <person name="Das B."/>
            <person name="Mehta O."/>
            <person name="Ghosh T.S."/>
            <person name="Kothidar A."/>
            <person name="Gowtham M.R."/>
            <person name="Mitra R."/>
            <person name="Kshetrapal P."/>
            <person name="Wadhwa N."/>
            <person name="Thiruvengadam R."/>
            <person name="Nair G.B."/>
            <person name="Bhatnagar S."/>
            <person name="Pore S."/>
        </authorList>
    </citation>
    <scope>NUCLEOTIDE SEQUENCE [LARGE SCALE GENOMIC DNA]</scope>
    <source>
        <strain evidence="1 2">Indica2</strain>
    </source>
</reference>
<proteinExistence type="predicted"/>
<dbReference type="EMBL" id="WWFF01000001">
    <property type="protein sequence ID" value="MYN52756.1"/>
    <property type="molecule type" value="Genomic_DNA"/>
</dbReference>
<organism evidence="1 2">
    <name type="scientific">Lactobacillus crispatus</name>
    <dbReference type="NCBI Taxonomy" id="47770"/>
    <lineage>
        <taxon>Bacteria</taxon>
        <taxon>Bacillati</taxon>
        <taxon>Bacillota</taxon>
        <taxon>Bacilli</taxon>
        <taxon>Lactobacillales</taxon>
        <taxon>Lactobacillaceae</taxon>
        <taxon>Lactobacillus</taxon>
    </lineage>
</organism>
<comment type="caution">
    <text evidence="1">The sequence shown here is derived from an EMBL/GenBank/DDBJ whole genome shotgun (WGS) entry which is preliminary data.</text>
</comment>
<evidence type="ECO:0000313" key="1">
    <source>
        <dbReference type="EMBL" id="MYN52756.1"/>
    </source>
</evidence>
<name>A0A7X4HN21_9LACO</name>